<dbReference type="Proteomes" id="UP000537126">
    <property type="component" value="Unassembled WGS sequence"/>
</dbReference>
<evidence type="ECO:0000256" key="10">
    <source>
        <dbReference type="ARBA" id="ARBA00022833"/>
    </source>
</evidence>
<evidence type="ECO:0000256" key="11">
    <source>
        <dbReference type="ARBA" id="ARBA00023049"/>
    </source>
</evidence>
<feature type="domain" description="Peptidase M1 leukotriene A4 hydrolase/aminopeptidase C-terminal" evidence="15">
    <location>
        <begin position="480"/>
        <end position="617"/>
    </location>
</feature>
<dbReference type="Gene3D" id="1.10.390.10">
    <property type="entry name" value="Neutral Protease Domain 2"/>
    <property type="match status" value="1"/>
</dbReference>
<dbReference type="InterPro" id="IPR034015">
    <property type="entry name" value="M1_LTA4H"/>
</dbReference>
<evidence type="ECO:0000313" key="16">
    <source>
        <dbReference type="EMBL" id="NIK74291.1"/>
    </source>
</evidence>
<evidence type="ECO:0000256" key="4">
    <source>
        <dbReference type="ARBA" id="ARBA00012564"/>
    </source>
</evidence>
<dbReference type="InterPro" id="IPR045357">
    <property type="entry name" value="Aminopeptidase_N-like_N"/>
</dbReference>
<dbReference type="AlphaFoldDB" id="A0A846MS79"/>
<name>A0A846MS79_9BACT</name>
<protein>
    <recommendedName>
        <fullName evidence="5">Aminopeptidase N</fullName>
        <ecNumber evidence="4">3.4.11.2</ecNumber>
    </recommendedName>
</protein>
<proteinExistence type="inferred from homology"/>
<keyword evidence="6" id="KW-0963">Cytoplasm</keyword>
<keyword evidence="10 14" id="KW-0862">Zinc</keyword>
<dbReference type="GO" id="GO:0008270">
    <property type="term" value="F:zinc ion binding"/>
    <property type="evidence" value="ECO:0007669"/>
    <property type="project" value="InterPro"/>
</dbReference>
<dbReference type="GO" id="GO:0008237">
    <property type="term" value="F:metallopeptidase activity"/>
    <property type="evidence" value="ECO:0007669"/>
    <property type="project" value="UniProtKB-KW"/>
</dbReference>
<reference evidence="16 17" key="1">
    <citation type="submission" date="2020-03" db="EMBL/GenBank/DDBJ databases">
        <title>Genomic Encyclopedia of Type Strains, Phase IV (KMG-IV): sequencing the most valuable type-strain genomes for metagenomic binning, comparative biology and taxonomic classification.</title>
        <authorList>
            <person name="Goeker M."/>
        </authorList>
    </citation>
    <scope>NUCLEOTIDE SEQUENCE [LARGE SCALE GENOMIC DNA]</scope>
    <source>
        <strain evidence="16 17">DSM 5718</strain>
    </source>
</reference>
<evidence type="ECO:0000256" key="7">
    <source>
        <dbReference type="ARBA" id="ARBA00022670"/>
    </source>
</evidence>
<comment type="caution">
    <text evidence="16">The sequence shown here is derived from an EMBL/GenBank/DDBJ whole genome shotgun (WGS) entry which is preliminary data.</text>
</comment>
<accession>A0A846MS79</accession>
<dbReference type="EC" id="3.4.11.2" evidence="4"/>
<dbReference type="SUPFAM" id="SSF55486">
    <property type="entry name" value="Metalloproteases ('zincins'), catalytic domain"/>
    <property type="match status" value="1"/>
</dbReference>
<dbReference type="Gene3D" id="3.30.2010.30">
    <property type="match status" value="1"/>
</dbReference>
<feature type="binding site" evidence="14">
    <location>
        <position position="312"/>
    </location>
    <ligand>
        <name>Zn(2+)</name>
        <dbReference type="ChEBI" id="CHEBI:29105"/>
        <note>catalytic</note>
    </ligand>
</feature>
<evidence type="ECO:0000256" key="13">
    <source>
        <dbReference type="PIRSR" id="PIRSR634015-2"/>
    </source>
</evidence>
<dbReference type="InterPro" id="IPR049980">
    <property type="entry name" value="LTA4H_cat"/>
</dbReference>
<comment type="cofactor">
    <cofactor evidence="14">
        <name>Zn(2+)</name>
        <dbReference type="ChEBI" id="CHEBI:29105"/>
    </cofactor>
    <text evidence="14">Binds 1 zinc ion per subunit.</text>
</comment>
<dbReference type="RefSeq" id="WP_166919827.1">
    <property type="nucleotide sequence ID" value="NZ_JAASRN010000002.1"/>
</dbReference>
<comment type="subcellular location">
    <subcellularLocation>
        <location evidence="2">Cytoplasm</location>
    </subcellularLocation>
</comment>
<evidence type="ECO:0000256" key="12">
    <source>
        <dbReference type="PIRSR" id="PIRSR634015-1"/>
    </source>
</evidence>
<dbReference type="PANTHER" id="PTHR45726">
    <property type="entry name" value="LEUKOTRIENE A-4 HYDROLASE"/>
    <property type="match status" value="1"/>
</dbReference>
<evidence type="ECO:0000256" key="3">
    <source>
        <dbReference type="ARBA" id="ARBA00010136"/>
    </source>
</evidence>
<dbReference type="SUPFAM" id="SSF48371">
    <property type="entry name" value="ARM repeat"/>
    <property type="match status" value="1"/>
</dbReference>
<dbReference type="EMBL" id="JAASRN010000002">
    <property type="protein sequence ID" value="NIK74291.1"/>
    <property type="molecule type" value="Genomic_DNA"/>
</dbReference>
<dbReference type="Pfam" id="PF09127">
    <property type="entry name" value="Leuk-A4-hydro_C"/>
    <property type="match status" value="1"/>
</dbReference>
<dbReference type="PRINTS" id="PR00756">
    <property type="entry name" value="ALADIPTASE"/>
</dbReference>
<organism evidence="16 17">
    <name type="scientific">Thermonema lapsum</name>
    <dbReference type="NCBI Taxonomy" id="28195"/>
    <lineage>
        <taxon>Bacteria</taxon>
        <taxon>Pseudomonadati</taxon>
        <taxon>Bacteroidota</taxon>
        <taxon>Cytophagia</taxon>
        <taxon>Cytophagales</taxon>
        <taxon>Thermonemataceae</taxon>
        <taxon>Thermonema</taxon>
    </lineage>
</organism>
<feature type="active site" description="Proton acceptor" evidence="12">
    <location>
        <position position="313"/>
    </location>
</feature>
<dbReference type="InterPro" id="IPR001930">
    <property type="entry name" value="Peptidase_M1"/>
</dbReference>
<comment type="similarity">
    <text evidence="3">Belongs to the peptidase M1 family.</text>
</comment>
<dbReference type="FunFam" id="3.30.2010.30:FF:000001">
    <property type="entry name" value="Leukotriene A(4) hydrolase"/>
    <property type="match status" value="1"/>
</dbReference>
<evidence type="ECO:0000256" key="5">
    <source>
        <dbReference type="ARBA" id="ARBA00015611"/>
    </source>
</evidence>
<evidence type="ECO:0000256" key="1">
    <source>
        <dbReference type="ARBA" id="ARBA00000098"/>
    </source>
</evidence>
<dbReference type="CDD" id="cd09599">
    <property type="entry name" value="M1_LTA4H"/>
    <property type="match status" value="1"/>
</dbReference>
<evidence type="ECO:0000256" key="2">
    <source>
        <dbReference type="ARBA" id="ARBA00004496"/>
    </source>
</evidence>
<dbReference type="InterPro" id="IPR016024">
    <property type="entry name" value="ARM-type_fold"/>
</dbReference>
<keyword evidence="7" id="KW-0645">Protease</keyword>
<keyword evidence="8 14" id="KW-0479">Metal-binding</keyword>
<feature type="binding site" evidence="13">
    <location>
        <begin position="573"/>
        <end position="575"/>
    </location>
    <ligand>
        <name>a peptide</name>
        <dbReference type="ChEBI" id="CHEBI:60466"/>
    </ligand>
</feature>
<evidence type="ECO:0000259" key="15">
    <source>
        <dbReference type="SMART" id="SM01263"/>
    </source>
</evidence>
<dbReference type="Gene3D" id="1.25.40.320">
    <property type="entry name" value="Peptidase M1, leukotriene A4 hydrolase/aminopeptidase C-terminal domain"/>
    <property type="match status" value="1"/>
</dbReference>
<feature type="binding site" evidence="13">
    <location>
        <begin position="283"/>
        <end position="288"/>
    </location>
    <ligand>
        <name>a peptide</name>
        <dbReference type="ChEBI" id="CHEBI:60466"/>
    </ligand>
</feature>
<feature type="binding site" evidence="13">
    <location>
        <begin position="156"/>
        <end position="158"/>
    </location>
    <ligand>
        <name>a peptide</name>
        <dbReference type="ChEBI" id="CHEBI:60466"/>
    </ligand>
</feature>
<dbReference type="SMART" id="SM01263">
    <property type="entry name" value="Leuk-A4-hydro_C"/>
    <property type="match status" value="1"/>
</dbReference>
<evidence type="ECO:0000313" key="17">
    <source>
        <dbReference type="Proteomes" id="UP000537126"/>
    </source>
</evidence>
<feature type="binding site" evidence="14">
    <location>
        <position position="335"/>
    </location>
    <ligand>
        <name>Zn(2+)</name>
        <dbReference type="ChEBI" id="CHEBI:29105"/>
        <note>catalytic</note>
    </ligand>
</feature>
<dbReference type="InterPro" id="IPR014782">
    <property type="entry name" value="Peptidase_M1_dom"/>
</dbReference>
<dbReference type="InterPro" id="IPR015211">
    <property type="entry name" value="Peptidase_M1_C"/>
</dbReference>
<gene>
    <name evidence="16" type="ORF">FHS56_001804</name>
</gene>
<dbReference type="SUPFAM" id="SSF63737">
    <property type="entry name" value="Leukotriene A4 hydrolase N-terminal domain"/>
    <property type="match status" value="1"/>
</dbReference>
<keyword evidence="9 16" id="KW-0378">Hydrolase</keyword>
<dbReference type="Pfam" id="PF17900">
    <property type="entry name" value="Peptidase_M1_N"/>
    <property type="match status" value="1"/>
</dbReference>
<keyword evidence="16" id="KW-0031">Aminopeptidase</keyword>
<feature type="active site" description="Proton donor" evidence="12">
    <location>
        <position position="400"/>
    </location>
</feature>
<feature type="binding site" evidence="14">
    <location>
        <position position="316"/>
    </location>
    <ligand>
        <name>Zn(2+)</name>
        <dbReference type="ChEBI" id="CHEBI:29105"/>
        <note>catalytic</note>
    </ligand>
</feature>
<dbReference type="PANTHER" id="PTHR45726:SF3">
    <property type="entry name" value="LEUKOTRIENE A-4 HYDROLASE"/>
    <property type="match status" value="1"/>
</dbReference>
<evidence type="ECO:0000256" key="9">
    <source>
        <dbReference type="ARBA" id="ARBA00022801"/>
    </source>
</evidence>
<evidence type="ECO:0000256" key="8">
    <source>
        <dbReference type="ARBA" id="ARBA00022723"/>
    </source>
</evidence>
<dbReference type="Gene3D" id="2.60.40.1730">
    <property type="entry name" value="tricorn interacting facor f3 domain"/>
    <property type="match status" value="1"/>
</dbReference>
<evidence type="ECO:0000256" key="6">
    <source>
        <dbReference type="ARBA" id="ARBA00022490"/>
    </source>
</evidence>
<dbReference type="InterPro" id="IPR038502">
    <property type="entry name" value="M1_LTA-4_hydro/amino_C_sf"/>
</dbReference>
<dbReference type="GO" id="GO:0005737">
    <property type="term" value="C:cytoplasm"/>
    <property type="evidence" value="ECO:0007669"/>
    <property type="project" value="UniProtKB-SubCell"/>
</dbReference>
<dbReference type="GO" id="GO:0016285">
    <property type="term" value="F:alanyl aminopeptidase activity"/>
    <property type="evidence" value="ECO:0007669"/>
    <property type="project" value="UniProtKB-EC"/>
</dbReference>
<sequence>MRYSAYLLILIALFQACKDIEQPQEDIVMGKDIHSFSEPEKAVVKHLSLRLQVDFDAKQLSGTATWDIERTPDAQALVLDTKGLAIEAVFLDDDTTPVSFSLGKEDPVLGQALFIPLKKETQKVRIVYHTSAGAPALQWLEAHQTAGGRHPFLFSQSQCILARSWVPCQDSPGVRFTYDAEVKVPQGMMALMSAENPQEKSADGIYRFRMRQPIPSYLLAIAAGDLVFKPISKRAGVYAEPETIEAALHEFEDLEEMIRAAERLYGDYVWERYDLLVLPPSFPFGGMENPRLTFATPTIIAGDKSLTSLVAHELAHSWSGNLVTNRTWNDLWINEGFTVYFERRIMESMYGRDYAEMLAELGYQDLQQTIARMGENNKDTRLKLDLQRRDPDDAVTDIAYEKGYFFLRLVEETIGRDKFDIFVKDYFRQFAFRSMDTEHFVEYFQKEVLDKNPGAAKAIRMQEWIYGTGLPDNCPKVNATRFRKVEQALQDWLNGTPADSLPVASWSSHEWLHFVRHLPANLSVKQMKALDDAFDFTHSGNAEIQAEWYTQAALHGYTEAFPAIEDFLMKVGRRKFLVPIYRALLQSEEGKRAALDIYAKARKNYHYVATSTLDEMLHWNEKAYKVH</sequence>
<dbReference type="InterPro" id="IPR027268">
    <property type="entry name" value="Peptidase_M4/M1_CTD_sf"/>
</dbReference>
<comment type="catalytic activity">
    <reaction evidence="1">
        <text>Release of an N-terminal amino acid, Xaa-|-Yaa- from a peptide, amide or arylamide. Xaa is preferably Ala, but may be most amino acids including Pro (slow action). When a terminal hydrophobic residue is followed by a prolyl residue, the two may be released as an intact Xaa-Pro dipeptide.</text>
        <dbReference type="EC" id="3.4.11.2"/>
    </reaction>
</comment>
<dbReference type="Pfam" id="PF01433">
    <property type="entry name" value="Peptidase_M1"/>
    <property type="match status" value="1"/>
</dbReference>
<evidence type="ECO:0000256" key="14">
    <source>
        <dbReference type="PIRSR" id="PIRSR634015-3"/>
    </source>
</evidence>
<dbReference type="InterPro" id="IPR042097">
    <property type="entry name" value="Aminopeptidase_N-like_N_sf"/>
</dbReference>
<keyword evidence="11" id="KW-0482">Metalloprotease</keyword>
<dbReference type="GO" id="GO:0006508">
    <property type="term" value="P:proteolysis"/>
    <property type="evidence" value="ECO:0007669"/>
    <property type="project" value="UniProtKB-KW"/>
</dbReference>
<keyword evidence="17" id="KW-1185">Reference proteome</keyword>
<dbReference type="PROSITE" id="PS51257">
    <property type="entry name" value="PROKAR_LIPOPROTEIN"/>
    <property type="match status" value="1"/>
</dbReference>